<comment type="caution">
    <text evidence="2">The sequence shown here is derived from an EMBL/GenBank/DDBJ whole genome shotgun (WGS) entry which is preliminary data.</text>
</comment>
<evidence type="ECO:0000313" key="2">
    <source>
        <dbReference type="EMBL" id="GJS97594.1"/>
    </source>
</evidence>
<feature type="chain" id="PRO_5045473786" description="Secreted protein" evidence="1">
    <location>
        <begin position="26"/>
        <end position="110"/>
    </location>
</feature>
<name>A0ABQ5A4N0_9ASTR</name>
<sequence length="110" mass="11677">MMVQQALNLVMGILLVIVDEQLVLGIIVDGQVVVDVIAAEPLVVHMIVVVEEVNRIVVVEELLKTVNGTEMDCIEVDSLRIFSASVRSSKVLGLVDASVVGVAGISTVPN</sequence>
<proteinExistence type="predicted"/>
<evidence type="ECO:0000256" key="1">
    <source>
        <dbReference type="SAM" id="SignalP"/>
    </source>
</evidence>
<dbReference type="EMBL" id="BQNB010011976">
    <property type="protein sequence ID" value="GJS97594.1"/>
    <property type="molecule type" value="Genomic_DNA"/>
</dbReference>
<keyword evidence="3" id="KW-1185">Reference proteome</keyword>
<accession>A0ABQ5A4N0</accession>
<protein>
    <recommendedName>
        <fullName evidence="4">Secreted protein</fullName>
    </recommendedName>
</protein>
<evidence type="ECO:0008006" key="4">
    <source>
        <dbReference type="Google" id="ProtNLM"/>
    </source>
</evidence>
<gene>
    <name evidence="2" type="ORF">Tco_0804562</name>
</gene>
<keyword evidence="1" id="KW-0732">Signal</keyword>
<evidence type="ECO:0000313" key="3">
    <source>
        <dbReference type="Proteomes" id="UP001151760"/>
    </source>
</evidence>
<reference evidence="2" key="1">
    <citation type="journal article" date="2022" name="Int. J. Mol. Sci.">
        <title>Draft Genome of Tanacetum Coccineum: Genomic Comparison of Closely Related Tanacetum-Family Plants.</title>
        <authorList>
            <person name="Yamashiro T."/>
            <person name="Shiraishi A."/>
            <person name="Nakayama K."/>
            <person name="Satake H."/>
        </authorList>
    </citation>
    <scope>NUCLEOTIDE SEQUENCE</scope>
</reference>
<dbReference type="Proteomes" id="UP001151760">
    <property type="component" value="Unassembled WGS sequence"/>
</dbReference>
<organism evidence="2 3">
    <name type="scientific">Tanacetum coccineum</name>
    <dbReference type="NCBI Taxonomy" id="301880"/>
    <lineage>
        <taxon>Eukaryota</taxon>
        <taxon>Viridiplantae</taxon>
        <taxon>Streptophyta</taxon>
        <taxon>Embryophyta</taxon>
        <taxon>Tracheophyta</taxon>
        <taxon>Spermatophyta</taxon>
        <taxon>Magnoliopsida</taxon>
        <taxon>eudicotyledons</taxon>
        <taxon>Gunneridae</taxon>
        <taxon>Pentapetalae</taxon>
        <taxon>asterids</taxon>
        <taxon>campanulids</taxon>
        <taxon>Asterales</taxon>
        <taxon>Asteraceae</taxon>
        <taxon>Asteroideae</taxon>
        <taxon>Anthemideae</taxon>
        <taxon>Anthemidinae</taxon>
        <taxon>Tanacetum</taxon>
    </lineage>
</organism>
<reference evidence="2" key="2">
    <citation type="submission" date="2022-01" db="EMBL/GenBank/DDBJ databases">
        <authorList>
            <person name="Yamashiro T."/>
            <person name="Shiraishi A."/>
            <person name="Satake H."/>
            <person name="Nakayama K."/>
        </authorList>
    </citation>
    <scope>NUCLEOTIDE SEQUENCE</scope>
</reference>
<feature type="signal peptide" evidence="1">
    <location>
        <begin position="1"/>
        <end position="25"/>
    </location>
</feature>